<feature type="repeat" description="WD" evidence="3">
    <location>
        <begin position="74"/>
        <end position="116"/>
    </location>
</feature>
<evidence type="ECO:0000256" key="3">
    <source>
        <dbReference type="PROSITE-ProRule" id="PRU00221"/>
    </source>
</evidence>
<dbReference type="PROSITE" id="PS50082">
    <property type="entry name" value="WD_REPEATS_2"/>
    <property type="match status" value="2"/>
</dbReference>
<dbReference type="InterPro" id="IPR019775">
    <property type="entry name" value="WD40_repeat_CS"/>
</dbReference>
<dbReference type="InterPro" id="IPR015943">
    <property type="entry name" value="WD40/YVTN_repeat-like_dom_sf"/>
</dbReference>
<dbReference type="PROSITE" id="PS00678">
    <property type="entry name" value="WD_REPEATS_1"/>
    <property type="match status" value="2"/>
</dbReference>
<dbReference type="PANTHER" id="PTHR44675">
    <property type="entry name" value="PAK1 INTERACTING PROTEIN 1"/>
    <property type="match status" value="1"/>
</dbReference>
<proteinExistence type="predicted"/>
<accession>A0A8H5H2X0</accession>
<comment type="caution">
    <text evidence="5">The sequence shown here is derived from an EMBL/GenBank/DDBJ whole genome shotgun (WGS) entry which is preliminary data.</text>
</comment>
<gene>
    <name evidence="5" type="ORF">D9757_008558</name>
</gene>
<reference evidence="5 6" key="1">
    <citation type="journal article" date="2020" name="ISME J.">
        <title>Uncovering the hidden diversity of litter-decomposition mechanisms in mushroom-forming fungi.</title>
        <authorList>
            <person name="Floudas D."/>
            <person name="Bentzer J."/>
            <person name="Ahren D."/>
            <person name="Johansson T."/>
            <person name="Persson P."/>
            <person name="Tunlid A."/>
        </authorList>
    </citation>
    <scope>NUCLEOTIDE SEQUENCE [LARGE SCALE GENOMIC DNA]</scope>
    <source>
        <strain evidence="5 6">CBS 406.79</strain>
    </source>
</reference>
<dbReference type="InterPro" id="IPR036322">
    <property type="entry name" value="WD40_repeat_dom_sf"/>
</dbReference>
<keyword evidence="1 3" id="KW-0853">WD repeat</keyword>
<evidence type="ECO:0000313" key="5">
    <source>
        <dbReference type="EMBL" id="KAF5375644.1"/>
    </source>
</evidence>
<feature type="region of interest" description="Disordered" evidence="4">
    <location>
        <begin position="392"/>
        <end position="420"/>
    </location>
</feature>
<keyword evidence="6" id="KW-1185">Reference proteome</keyword>
<evidence type="ECO:0000313" key="6">
    <source>
        <dbReference type="Proteomes" id="UP000518752"/>
    </source>
</evidence>
<dbReference type="OrthoDB" id="308449at2759"/>
<dbReference type="PROSITE" id="PS50294">
    <property type="entry name" value="WD_REPEATS_REGION"/>
    <property type="match status" value="2"/>
</dbReference>
<organism evidence="5 6">
    <name type="scientific">Collybiopsis confluens</name>
    <dbReference type="NCBI Taxonomy" id="2823264"/>
    <lineage>
        <taxon>Eukaryota</taxon>
        <taxon>Fungi</taxon>
        <taxon>Dikarya</taxon>
        <taxon>Basidiomycota</taxon>
        <taxon>Agaricomycotina</taxon>
        <taxon>Agaricomycetes</taxon>
        <taxon>Agaricomycetidae</taxon>
        <taxon>Agaricales</taxon>
        <taxon>Marasmiineae</taxon>
        <taxon>Omphalotaceae</taxon>
        <taxon>Collybiopsis</taxon>
    </lineage>
</organism>
<dbReference type="EMBL" id="JAACJN010000096">
    <property type="protein sequence ID" value="KAF5375644.1"/>
    <property type="molecule type" value="Genomic_DNA"/>
</dbReference>
<dbReference type="InterPro" id="IPR001680">
    <property type="entry name" value="WD40_rpt"/>
</dbReference>
<dbReference type="AlphaFoldDB" id="A0A8H5H2X0"/>
<dbReference type="Proteomes" id="UP000518752">
    <property type="component" value="Unassembled WGS sequence"/>
</dbReference>
<name>A0A8H5H2X0_9AGAR</name>
<dbReference type="InterPro" id="IPR051959">
    <property type="entry name" value="PAK1-Kinase_Regulator"/>
</dbReference>
<evidence type="ECO:0000256" key="2">
    <source>
        <dbReference type="ARBA" id="ARBA00022737"/>
    </source>
</evidence>
<feature type="repeat" description="WD" evidence="3">
    <location>
        <begin position="178"/>
        <end position="219"/>
    </location>
</feature>
<dbReference type="SMART" id="SM00320">
    <property type="entry name" value="WD40"/>
    <property type="match status" value="5"/>
</dbReference>
<dbReference type="Gene3D" id="2.130.10.10">
    <property type="entry name" value="YVTN repeat-like/Quinoprotein amine dehydrogenase"/>
    <property type="match status" value="2"/>
</dbReference>
<dbReference type="Pfam" id="PF00400">
    <property type="entry name" value="WD40"/>
    <property type="match status" value="2"/>
</dbReference>
<evidence type="ECO:0000256" key="1">
    <source>
        <dbReference type="ARBA" id="ARBA00022574"/>
    </source>
</evidence>
<keyword evidence="2" id="KW-0677">Repeat</keyword>
<dbReference type="SUPFAM" id="SSF50978">
    <property type="entry name" value="WD40 repeat-like"/>
    <property type="match status" value="1"/>
</dbReference>
<dbReference type="PANTHER" id="PTHR44675:SF1">
    <property type="entry name" value="P21-ACTIVATED PROTEIN KINASE-INTERACTING PROTEIN 1"/>
    <property type="match status" value="1"/>
</dbReference>
<evidence type="ECO:0000256" key="4">
    <source>
        <dbReference type="SAM" id="MobiDB-lite"/>
    </source>
</evidence>
<protein>
    <submittedName>
        <fullName evidence="5">Uncharacterized protein</fullName>
    </submittedName>
</protein>
<sequence>MRTVGVRGVRPLKKARTDLGSVSVSSKGKQKAQDFPATFKVIAGSYEKLLYGLEGSTFIENDEVQFDLKPIFIFPAHVSSIKSVAASPGGGKWLATGSTDEIVKVWDLKRRKEIGGLMHHEGLNLNCFFWFTSNQCSIFIAGSITNLLFPSRSHLVSASEDGTIVIFHARDWSVLRTLRGHKGRINGVDVHPSGKVALSVGKDRMLRMWDMMRGRGVASVKLGKEGEVVRWSTDGEMFAVQSGKTIDIYSTDMSLLHTISHPSRLHDLRFWKRTSGEHVLLVAAEDKKVSVYSSLPRIGPSTAASESEGGLEPKVIAVMVGHENRIKALQTLEISLPSSPRKSTTIVSTVSSDGNIHIYDLAQLPNRSTSLKALHPVATYDTKGTRLTCVTLGEGSNADEEDQVSNGKRKRGEEVDSEEE</sequence>